<sequence length="1676" mass="196600">MHKKKFLLMILCLVLMGKIFGDFKTDFFLKKEMEELKKIPEFYYGIDLPPIEENLEFEKDLWYRINRSRFSDRTTQSGSGFIPDIQLGEDSKIKISGRKTVDLKIRNKLYTEVDEEDIQTASTLPQSQTDFLIDQQMQLQVEGQIKDRIFIDVEYDNTQDWDTKKNIKLQYLGTEDEILREVTLGEISLSLPQTRFISFHKTLFGARANVQVGPVSYSGIISKKEGEAKSSSFTGSSKMTTNMIENENYSRKFYNLKKVLPEAQFPLQELKIYYDDNQKYNDDKSSIEEYEVTIDGETRTFHVSQLLYPDDYKIRDEESSLIEFKNEYSSGYLLISYKDAQGNTHNFDNFNEEQLIYSEEKQFSEARMKNKYYLGQEGIAPQETVVNIYDTADNDKVLVDGNDYYYLHLFGIDMDNDGTIDNRFIDYDEGYLNFEVQKNGEWVPNDRPFDFSKYLDESGNIKIEELPDYLMEIRNQIGDIAFKEQIINKLDNIDIYEDFTDPDSRYNIYVRYFSPTQTFSLNQVDIIPDSETVMVDGEKMVRGKDYSIDYMTGRIHFLNQDLIGPNSSININYEYRPLFAGKAKTLFGNRIEFEKSDNFKVGATYIRDWMPEDELDRAPQFGDETKSHSVYGTNLDYQYEKGDFKAKVEGEIAKSKINPNTYGEVFVDNMENSRMEKEIGLLQESWNIASSPEGFTDSSRYVGRLDPYSFFDLNRIDLKDIDPEIYSDEEKRIMHIEQLPDNSDEFFSYVQKLSNRGSDLTNYKKIVVWYKLQQGAPTLHFDLGIISEDSDGDGILDTEDKNDNTILENGEDVGFDFNINGNVYKIGANNNRLDEEDLDANGVLRTRNDIVSYDLNLTGDGNWHKATINLEDYSAGDIDALNLVKHLRFWGEGFSGGELQIAKISVVGTMWEIKKVEPETNKFEVSTVSNYTDPEYEPLHSDKIEGTDTRREDVSLVLDFDMQDFIDGENYGYCEKDYGTRRDFTEYKNVKVAYFPTSDIQGEFEFFVRFATNEENYYEITKTVNESTPNQWNYINLGNLEEIDLNENVTKVGDDVNIKNIKYMYFGIKNSGSEQPYSGKLYVNDIKLVDPKIQEGSAKYFALDMNYSNYLSLNYDIESQDGKYAMIDKDPSYEDKLRQTFRSSLNLGKLLFQKQNINMNTSFSYSDSKTENNKFIGTGVDIDRLGKREYKRYRVTTNISKNKWPSLNYNFNYNRNDSSMSSDPYYKEELSHSSSLNYSFFEYDIFGFSVVPENLNFSVSEDLNRKFYTSPENEVNNTSSRTNRWSLALKWEFIKNLNTNWNYDLTENWDLMEGNFEKQTKSFYIRNNYSKNFSRIVSLNLNYSTNLDDRWNYDDVKDKSQYYLYDYDINRTYSSRVSFRLIKYFKNLVVFRKDFNIDLNYSNNASRSYDLTSTRYDWTFVMGDMSGLEKYVQPDSDRETHNYGLEYETNFFDILDFDLSYEHSIEDRSYKSTNSSHSERSTWPEIDMRIGDFEKIPVFNLFTKFVRDQNMTFSYEKTETTTKSSGTVRKSVQKEPSFDWDIKWDNHIETDMSIDYNQEISKVGDNPEAQTNNLRGSFKFSHFIRSSKIIGVLLSKRKKRQTTYLKLNYSFNYDEKWFKNQNKANNYTLTNKIEGKYSLSNQMNINMEFEYNMFRSEESIKNYNEFVIGVGFEILF</sequence>
<reference evidence="1" key="1">
    <citation type="submission" date="2019-08" db="EMBL/GenBank/DDBJ databases">
        <title>Genomic characterization of a novel candidate phylum (ARYD3) from a high temperature, high salinity tertiary oil reservoir in north central Oklahoma, USA.</title>
        <authorList>
            <person name="Youssef N.H."/>
            <person name="Yadav A."/>
            <person name="Elshahed M.S."/>
        </authorList>
    </citation>
    <scope>NUCLEOTIDE SEQUENCE [LARGE SCALE GENOMIC DNA]</scope>
    <source>
        <strain evidence="1">ARYD3</strain>
    </source>
</reference>
<dbReference type="EMBL" id="VSIX01000069">
    <property type="protein sequence ID" value="TYB30827.1"/>
    <property type="molecule type" value="Genomic_DNA"/>
</dbReference>
<evidence type="ECO:0008006" key="3">
    <source>
        <dbReference type="Google" id="ProtNLM"/>
    </source>
</evidence>
<dbReference type="Proteomes" id="UP000324143">
    <property type="component" value="Unassembled WGS sequence"/>
</dbReference>
<evidence type="ECO:0000313" key="1">
    <source>
        <dbReference type="EMBL" id="TYB30827.1"/>
    </source>
</evidence>
<keyword evidence="2" id="KW-1185">Reference proteome</keyword>
<gene>
    <name evidence="1" type="ORF">FXF47_07255</name>
</gene>
<name>A0A5D0MAU8_9BACT</name>
<protein>
    <recommendedName>
        <fullName evidence="3">Gliding motility protein SprA N-terminal domain-containing protein</fullName>
    </recommendedName>
</protein>
<comment type="caution">
    <text evidence="1">The sequence shown here is derived from an EMBL/GenBank/DDBJ whole genome shotgun (WGS) entry which is preliminary data.</text>
</comment>
<proteinExistence type="predicted"/>
<organism evidence="1 2">
    <name type="scientific">Candidatus Mcinerneyibacterium aminivorans</name>
    <dbReference type="NCBI Taxonomy" id="2703815"/>
    <lineage>
        <taxon>Bacteria</taxon>
        <taxon>Candidatus Macinerneyibacteriota</taxon>
        <taxon>Candidatus Mcinerneyibacteria</taxon>
        <taxon>Candidatus Mcinerneyibacteriales</taxon>
        <taxon>Candidatus Mcinerneyibacteriaceae</taxon>
        <taxon>Candidatus Mcinerneyibacterium</taxon>
    </lineage>
</organism>
<accession>A0A5D0MAU8</accession>
<evidence type="ECO:0000313" key="2">
    <source>
        <dbReference type="Proteomes" id="UP000324143"/>
    </source>
</evidence>